<accession>A0A0D0BGU8</accession>
<organism evidence="1 2">
    <name type="scientific">Collybiopsis luxurians FD-317 M1</name>
    <dbReference type="NCBI Taxonomy" id="944289"/>
    <lineage>
        <taxon>Eukaryota</taxon>
        <taxon>Fungi</taxon>
        <taxon>Dikarya</taxon>
        <taxon>Basidiomycota</taxon>
        <taxon>Agaricomycotina</taxon>
        <taxon>Agaricomycetes</taxon>
        <taxon>Agaricomycetidae</taxon>
        <taxon>Agaricales</taxon>
        <taxon>Marasmiineae</taxon>
        <taxon>Omphalotaceae</taxon>
        <taxon>Collybiopsis</taxon>
        <taxon>Collybiopsis luxurians</taxon>
    </lineage>
</organism>
<gene>
    <name evidence="1" type="ORF">GYMLUDRAFT_483521</name>
</gene>
<dbReference type="AlphaFoldDB" id="A0A0D0BGU8"/>
<evidence type="ECO:0000313" key="2">
    <source>
        <dbReference type="Proteomes" id="UP000053593"/>
    </source>
</evidence>
<keyword evidence="2" id="KW-1185">Reference proteome</keyword>
<evidence type="ECO:0000313" key="1">
    <source>
        <dbReference type="EMBL" id="KIK63160.1"/>
    </source>
</evidence>
<proteinExistence type="predicted"/>
<dbReference type="Proteomes" id="UP000053593">
    <property type="component" value="Unassembled WGS sequence"/>
</dbReference>
<name>A0A0D0BGU8_9AGAR</name>
<protein>
    <submittedName>
        <fullName evidence="1">Uncharacterized protein</fullName>
    </submittedName>
</protein>
<reference evidence="1 2" key="1">
    <citation type="submission" date="2014-04" db="EMBL/GenBank/DDBJ databases">
        <title>Evolutionary Origins and Diversification of the Mycorrhizal Mutualists.</title>
        <authorList>
            <consortium name="DOE Joint Genome Institute"/>
            <consortium name="Mycorrhizal Genomics Consortium"/>
            <person name="Kohler A."/>
            <person name="Kuo A."/>
            <person name="Nagy L.G."/>
            <person name="Floudas D."/>
            <person name="Copeland A."/>
            <person name="Barry K.W."/>
            <person name="Cichocki N."/>
            <person name="Veneault-Fourrey C."/>
            <person name="LaButti K."/>
            <person name="Lindquist E.A."/>
            <person name="Lipzen A."/>
            <person name="Lundell T."/>
            <person name="Morin E."/>
            <person name="Murat C."/>
            <person name="Riley R."/>
            <person name="Ohm R."/>
            <person name="Sun H."/>
            <person name="Tunlid A."/>
            <person name="Henrissat B."/>
            <person name="Grigoriev I.V."/>
            <person name="Hibbett D.S."/>
            <person name="Martin F."/>
        </authorList>
    </citation>
    <scope>NUCLEOTIDE SEQUENCE [LARGE SCALE GENOMIC DNA]</scope>
    <source>
        <strain evidence="1 2">FD-317 M1</strain>
    </source>
</reference>
<sequence length="82" mass="9757">MTSLSLIVEVPAVRFSSAEPFYRCFDLRPLSEMYWSPRLKFLITLRSRFMISHLVSMTEIRKYNAESKTHLLTNRWTVPLFV</sequence>
<dbReference type="HOGENOM" id="CLU_2558505_0_0_1"/>
<dbReference type="EMBL" id="KN834765">
    <property type="protein sequence ID" value="KIK63160.1"/>
    <property type="molecule type" value="Genomic_DNA"/>
</dbReference>